<protein>
    <submittedName>
        <fullName evidence="2">Uncharacterized protein</fullName>
    </submittedName>
</protein>
<reference evidence="2 3" key="1">
    <citation type="journal article" date="2013" name="PLoS ONE">
        <title>Predicting the Proteins of Angomonas deanei, Strigomonas culicis and Their Respective Endosymbionts Reveals New Aspects of the Trypanosomatidae Family.</title>
        <authorList>
            <person name="Motta M.C."/>
            <person name="Martins A.C."/>
            <person name="de Souza S.S."/>
            <person name="Catta-Preta C.M."/>
            <person name="Silva R."/>
            <person name="Klein C.C."/>
            <person name="de Almeida L.G."/>
            <person name="de Lima Cunha O."/>
            <person name="Ciapina L.P."/>
            <person name="Brocchi M."/>
            <person name="Colabardini A.C."/>
            <person name="de Araujo Lima B."/>
            <person name="Machado C.R."/>
            <person name="de Almeida Soares C.M."/>
            <person name="Probst C.M."/>
            <person name="de Menezes C.B."/>
            <person name="Thompson C.E."/>
            <person name="Bartholomeu D.C."/>
            <person name="Gradia D.F."/>
            <person name="Pavoni D.P."/>
            <person name="Grisard E.C."/>
            <person name="Fantinatti-Garboggini F."/>
            <person name="Marchini F.K."/>
            <person name="Rodrigues-Luiz G.F."/>
            <person name="Wagner G."/>
            <person name="Goldman G.H."/>
            <person name="Fietto J.L."/>
            <person name="Elias M.C."/>
            <person name="Goldman M.H."/>
            <person name="Sagot M.F."/>
            <person name="Pereira M."/>
            <person name="Stoco P.H."/>
            <person name="de Mendonca-Neto R.P."/>
            <person name="Teixeira S.M."/>
            <person name="Maciel T.E."/>
            <person name="de Oliveira Mendes T.A."/>
            <person name="Urmenyi T.P."/>
            <person name="de Souza W."/>
            <person name="Schenkman S."/>
            <person name="de Vasconcelos A.T."/>
        </authorList>
    </citation>
    <scope>NUCLEOTIDE SEQUENCE [LARGE SCALE GENOMIC DNA]</scope>
</reference>
<feature type="compositionally biased region" description="Basic residues" evidence="1">
    <location>
        <begin position="71"/>
        <end position="87"/>
    </location>
</feature>
<comment type="caution">
    <text evidence="2">The sequence shown here is derived from an EMBL/GenBank/DDBJ whole genome shotgun (WGS) entry which is preliminary data.</text>
</comment>
<feature type="region of interest" description="Disordered" evidence="1">
    <location>
        <begin position="71"/>
        <end position="136"/>
    </location>
</feature>
<proteinExistence type="predicted"/>
<dbReference type="PROSITE" id="PS51257">
    <property type="entry name" value="PROKAR_LIPOPROTEIN"/>
    <property type="match status" value="1"/>
</dbReference>
<organism evidence="2 3">
    <name type="scientific">Strigomonas culicis</name>
    <dbReference type="NCBI Taxonomy" id="28005"/>
    <lineage>
        <taxon>Eukaryota</taxon>
        <taxon>Discoba</taxon>
        <taxon>Euglenozoa</taxon>
        <taxon>Kinetoplastea</taxon>
        <taxon>Metakinetoplastina</taxon>
        <taxon>Trypanosomatida</taxon>
        <taxon>Trypanosomatidae</taxon>
        <taxon>Strigomonadinae</taxon>
        <taxon>Strigomonas</taxon>
    </lineage>
</organism>
<feature type="compositionally biased region" description="Basic and acidic residues" evidence="1">
    <location>
        <begin position="245"/>
        <end position="254"/>
    </location>
</feature>
<dbReference type="AlphaFoldDB" id="S9W022"/>
<evidence type="ECO:0000256" key="1">
    <source>
        <dbReference type="SAM" id="MobiDB-lite"/>
    </source>
</evidence>
<name>S9W022_9TRYP</name>
<dbReference type="Proteomes" id="UP000015354">
    <property type="component" value="Unassembled WGS sequence"/>
</dbReference>
<feature type="region of interest" description="Disordered" evidence="1">
    <location>
        <begin position="176"/>
        <end position="200"/>
    </location>
</feature>
<evidence type="ECO:0000313" key="3">
    <source>
        <dbReference type="Proteomes" id="UP000015354"/>
    </source>
</evidence>
<feature type="compositionally biased region" description="Basic residues" evidence="1">
    <location>
        <begin position="309"/>
        <end position="321"/>
    </location>
</feature>
<feature type="compositionally biased region" description="Basic and acidic residues" evidence="1">
    <location>
        <begin position="225"/>
        <end position="235"/>
    </location>
</feature>
<dbReference type="EMBL" id="ATMH01002691">
    <property type="protein sequence ID" value="EPY32746.1"/>
    <property type="molecule type" value="Genomic_DNA"/>
</dbReference>
<keyword evidence="3" id="KW-1185">Reference proteome</keyword>
<gene>
    <name evidence="2" type="ORF">STCU_02691</name>
</gene>
<feature type="region of interest" description="Disordered" evidence="1">
    <location>
        <begin position="214"/>
        <end position="254"/>
    </location>
</feature>
<evidence type="ECO:0000313" key="2">
    <source>
        <dbReference type="EMBL" id="EPY32746.1"/>
    </source>
</evidence>
<feature type="region of interest" description="Disordered" evidence="1">
    <location>
        <begin position="269"/>
        <end position="321"/>
    </location>
</feature>
<accession>S9W022</accession>
<feature type="compositionally biased region" description="Basic and acidic residues" evidence="1">
    <location>
        <begin position="107"/>
        <end position="127"/>
    </location>
</feature>
<sequence>MIKSVFVTRDLHASLLAFFCFGFSCSTLLCHVDIQQPASCPCALCRDRRQRRVQVGVSGERAVVPHRHAVRRAQRRDHRGGAGRRAVRLPPAPRRRPPAEPVGGELPRQHLRAEAARRRGHPGDQRGRLTRRRLPSWRPRLRDADHRPHRGATVHLFRARHRRARRLRAPHLGHLHRPRARGHRGGAAAAGTDTAPVGDRRHDGGPVLQHARGVAAEQGAGRPPHRYDDRDRGEAGARGGARLRVRGDGHRHGCVERRAARRRLAGRAYHEGERAQGAAVPAGDHRQVGAANKRGRRQPARGPRLQRAPLRHPHQSGVRHR</sequence>